<accession>A0A090LIF5</accession>
<dbReference type="Proteomes" id="UP000035682">
    <property type="component" value="Unplaced"/>
</dbReference>
<protein>
    <submittedName>
        <fullName evidence="1 3">Uncharacterized protein</fullName>
    </submittedName>
</protein>
<reference evidence="1 2" key="1">
    <citation type="submission" date="2014-09" db="EMBL/GenBank/DDBJ databases">
        <authorList>
            <person name="Martin A.A."/>
        </authorList>
    </citation>
    <scope>NUCLEOTIDE SEQUENCE</scope>
    <source>
        <strain evidence="2">ED321</strain>
        <strain evidence="1">ED321 Heterogonic</strain>
    </source>
</reference>
<keyword evidence="2" id="KW-1185">Reference proteome</keyword>
<dbReference type="AlphaFoldDB" id="A0A090LIF5"/>
<dbReference type="WBParaSite" id="SRAE_2000191900.1">
    <property type="protein sequence ID" value="SRAE_2000191900.1"/>
    <property type="gene ID" value="WBGene00262126"/>
</dbReference>
<evidence type="ECO:0000313" key="4">
    <source>
        <dbReference type="WormBase" id="SRAE_2000191900"/>
    </source>
</evidence>
<organism evidence="1">
    <name type="scientific">Strongyloides ratti</name>
    <name type="common">Parasitic roundworm</name>
    <dbReference type="NCBI Taxonomy" id="34506"/>
    <lineage>
        <taxon>Eukaryota</taxon>
        <taxon>Metazoa</taxon>
        <taxon>Ecdysozoa</taxon>
        <taxon>Nematoda</taxon>
        <taxon>Chromadorea</taxon>
        <taxon>Rhabditida</taxon>
        <taxon>Tylenchina</taxon>
        <taxon>Panagrolaimomorpha</taxon>
        <taxon>Strongyloidoidea</taxon>
        <taxon>Strongyloididae</taxon>
        <taxon>Strongyloides</taxon>
    </lineage>
</organism>
<sequence>MTTANCSSRSLKSLTESQYFRESIMISDSKITKRRKNLKNVSLTKESTLVPETLLGDSMFKTEKLRKSSTFDNMEHLTFDKEIKDTESSNTILDNILYQCVSLYNKDVLEGNNNESQGLEKIKNFIDGPFTEMINNCQNEEACMYYCDTLAAYCTSIFYTYDKQ</sequence>
<dbReference type="RefSeq" id="XP_024506455.1">
    <property type="nucleotide sequence ID" value="XM_024652928.1"/>
</dbReference>
<reference evidence="3" key="2">
    <citation type="submission" date="2020-12" db="UniProtKB">
        <authorList>
            <consortium name="WormBaseParasite"/>
        </authorList>
    </citation>
    <scope>IDENTIFICATION</scope>
</reference>
<dbReference type="EMBL" id="LN609529">
    <property type="protein sequence ID" value="CEF67255.1"/>
    <property type="molecule type" value="Genomic_DNA"/>
</dbReference>
<dbReference type="WormBase" id="SRAE_2000191900">
    <property type="protein sequence ID" value="SRP08802"/>
    <property type="gene ID" value="WBGene00262126"/>
</dbReference>
<dbReference type="GeneID" id="36379620"/>
<evidence type="ECO:0000313" key="2">
    <source>
        <dbReference type="Proteomes" id="UP000035682"/>
    </source>
</evidence>
<dbReference type="CTD" id="36379620"/>
<evidence type="ECO:0000313" key="3">
    <source>
        <dbReference type="WBParaSite" id="SRAE_2000191900.1"/>
    </source>
</evidence>
<gene>
    <name evidence="1 3 4" type="ORF">SRAE_2000191900</name>
</gene>
<name>A0A090LIF5_STRRB</name>
<proteinExistence type="predicted"/>
<evidence type="ECO:0000313" key="1">
    <source>
        <dbReference type="EMBL" id="CEF67255.1"/>
    </source>
</evidence>